<accession>A0A914ZB97</accession>
<dbReference type="AlphaFoldDB" id="A0A914ZB97"/>
<reference evidence="2" key="1">
    <citation type="submission" date="2022-11" db="UniProtKB">
        <authorList>
            <consortium name="WormBaseParasite"/>
        </authorList>
    </citation>
    <scope>IDENTIFICATION</scope>
</reference>
<proteinExistence type="predicted"/>
<protein>
    <submittedName>
        <fullName evidence="2">Uncharacterized protein</fullName>
    </submittedName>
</protein>
<evidence type="ECO:0000313" key="2">
    <source>
        <dbReference type="WBParaSite" id="PSU_v2.g9581.t1"/>
    </source>
</evidence>
<dbReference type="InterPro" id="IPR016024">
    <property type="entry name" value="ARM-type_fold"/>
</dbReference>
<name>A0A914ZB97_9BILA</name>
<dbReference type="SUPFAM" id="SSF48371">
    <property type="entry name" value="ARM repeat"/>
    <property type="match status" value="1"/>
</dbReference>
<sequence>MEEIIKSEAFSIFVNLHKNENLQIRRNIAGTLTLVTHYGNVKHILMLYQMKLFPAFCNLLIKAEKIADKKLLNTILAGIFGVSLKAQEYSCSIFEEFEQCGSIDIFIRLKSHDDENIRILSQGIFVFLMIIMLTDNTCSKRY</sequence>
<evidence type="ECO:0000313" key="1">
    <source>
        <dbReference type="Proteomes" id="UP000887577"/>
    </source>
</evidence>
<dbReference type="Gene3D" id="1.25.10.10">
    <property type="entry name" value="Leucine-rich Repeat Variant"/>
    <property type="match status" value="1"/>
</dbReference>
<dbReference type="Proteomes" id="UP000887577">
    <property type="component" value="Unplaced"/>
</dbReference>
<dbReference type="WBParaSite" id="PSU_v2.g9581.t1">
    <property type="protein sequence ID" value="PSU_v2.g9581.t1"/>
    <property type="gene ID" value="PSU_v2.g9581"/>
</dbReference>
<dbReference type="InterPro" id="IPR011989">
    <property type="entry name" value="ARM-like"/>
</dbReference>
<keyword evidence="1" id="KW-1185">Reference proteome</keyword>
<organism evidence="1 2">
    <name type="scientific">Panagrolaimus superbus</name>
    <dbReference type="NCBI Taxonomy" id="310955"/>
    <lineage>
        <taxon>Eukaryota</taxon>
        <taxon>Metazoa</taxon>
        <taxon>Ecdysozoa</taxon>
        <taxon>Nematoda</taxon>
        <taxon>Chromadorea</taxon>
        <taxon>Rhabditida</taxon>
        <taxon>Tylenchina</taxon>
        <taxon>Panagrolaimomorpha</taxon>
        <taxon>Panagrolaimoidea</taxon>
        <taxon>Panagrolaimidae</taxon>
        <taxon>Panagrolaimus</taxon>
    </lineage>
</organism>